<gene>
    <name evidence="3" type="ORF">H2508_04090</name>
</gene>
<dbReference type="InterPro" id="IPR029052">
    <property type="entry name" value="Metallo-depent_PP-like"/>
</dbReference>
<dbReference type="PANTHER" id="PTHR33393:SF11">
    <property type="entry name" value="POLYGLUTAMINE SYNTHESIS ACCESSORY PROTEIN RV0574C-RELATED"/>
    <property type="match status" value="1"/>
</dbReference>
<dbReference type="EMBL" id="JACFXU010000013">
    <property type="protein sequence ID" value="MBA6412285.1"/>
    <property type="molecule type" value="Genomic_DNA"/>
</dbReference>
<name>A0A7W2TUT5_9GAMM</name>
<dbReference type="Pfam" id="PF09587">
    <property type="entry name" value="PGA_cap"/>
    <property type="match status" value="1"/>
</dbReference>
<organism evidence="3 4">
    <name type="scientific">Sediminihaliea albiluteola</name>
    <dbReference type="NCBI Taxonomy" id="2758564"/>
    <lineage>
        <taxon>Bacteria</taxon>
        <taxon>Pseudomonadati</taxon>
        <taxon>Pseudomonadota</taxon>
        <taxon>Gammaproteobacteria</taxon>
        <taxon>Cellvibrionales</taxon>
        <taxon>Halieaceae</taxon>
        <taxon>Sediminihaliea</taxon>
    </lineage>
</organism>
<dbReference type="AlphaFoldDB" id="A0A7W2TUT5"/>
<sequence length="135" mass="15516">MRIALLGDIGIFGRFAQMSDEQFTEYYREYLNIIHDCDFVVGNLEVPFSKERKEFREKSACIFSDEKDIFKLKSLQLTHVNLANNHTGDYGEEGYDLTIDLLENLGIEYFGVANKQAFIEFGNSKIALSGYCNMD</sequence>
<comment type="similarity">
    <text evidence="1">Belongs to the CapA family.</text>
</comment>
<dbReference type="PANTHER" id="PTHR33393">
    <property type="entry name" value="POLYGLUTAMINE SYNTHESIS ACCESSORY PROTEIN RV0574C-RELATED"/>
    <property type="match status" value="1"/>
</dbReference>
<feature type="domain" description="Capsule synthesis protein CapA" evidence="2">
    <location>
        <begin position="3"/>
        <end position="132"/>
    </location>
</feature>
<dbReference type="SUPFAM" id="SSF56300">
    <property type="entry name" value="Metallo-dependent phosphatases"/>
    <property type="match status" value="1"/>
</dbReference>
<accession>A0A7W2TUT5</accession>
<evidence type="ECO:0000259" key="2">
    <source>
        <dbReference type="Pfam" id="PF09587"/>
    </source>
</evidence>
<evidence type="ECO:0000256" key="1">
    <source>
        <dbReference type="ARBA" id="ARBA00005662"/>
    </source>
</evidence>
<dbReference type="InterPro" id="IPR019079">
    <property type="entry name" value="Capsule_synth_CapA"/>
</dbReference>
<dbReference type="InterPro" id="IPR052169">
    <property type="entry name" value="CW_Biosynth-Accessory"/>
</dbReference>
<comment type="caution">
    <text evidence="3">The sequence shown here is derived from an EMBL/GenBank/DDBJ whole genome shotgun (WGS) entry which is preliminary data.</text>
</comment>
<dbReference type="Proteomes" id="UP000539350">
    <property type="component" value="Unassembled WGS sequence"/>
</dbReference>
<evidence type="ECO:0000313" key="4">
    <source>
        <dbReference type="Proteomes" id="UP000539350"/>
    </source>
</evidence>
<protein>
    <submittedName>
        <fullName evidence="3">CapA family protein</fullName>
    </submittedName>
</protein>
<evidence type="ECO:0000313" key="3">
    <source>
        <dbReference type="EMBL" id="MBA6412285.1"/>
    </source>
</evidence>
<keyword evidence="4" id="KW-1185">Reference proteome</keyword>
<proteinExistence type="inferred from homology"/>
<reference evidence="3 4" key="1">
    <citation type="submission" date="2020-07" db="EMBL/GenBank/DDBJ databases">
        <title>Halieaceae bacterium, F7430, whole genome shotgun sequencing project.</title>
        <authorList>
            <person name="Jiang S."/>
            <person name="Liu Z.W."/>
            <person name="Du Z.J."/>
        </authorList>
    </citation>
    <scope>NUCLEOTIDE SEQUENCE [LARGE SCALE GENOMIC DNA]</scope>
    <source>
        <strain evidence="3 4">F7430</strain>
    </source>
</reference>